<comment type="caution">
    <text evidence="6">The sequence shown here is derived from an EMBL/GenBank/DDBJ whole genome shotgun (WGS) entry which is preliminary data.</text>
</comment>
<organism evidence="6 7">
    <name type="scientific">Xanthoceras sorbifolium</name>
    <dbReference type="NCBI Taxonomy" id="99658"/>
    <lineage>
        <taxon>Eukaryota</taxon>
        <taxon>Viridiplantae</taxon>
        <taxon>Streptophyta</taxon>
        <taxon>Embryophyta</taxon>
        <taxon>Tracheophyta</taxon>
        <taxon>Spermatophyta</taxon>
        <taxon>Magnoliopsida</taxon>
        <taxon>eudicotyledons</taxon>
        <taxon>Gunneridae</taxon>
        <taxon>Pentapetalae</taxon>
        <taxon>rosids</taxon>
        <taxon>malvids</taxon>
        <taxon>Sapindales</taxon>
        <taxon>Sapindaceae</taxon>
        <taxon>Xanthoceroideae</taxon>
        <taxon>Xanthoceras</taxon>
    </lineage>
</organism>
<dbReference type="NCBIfam" id="TIGR01614">
    <property type="entry name" value="PME_inhib"/>
    <property type="match status" value="1"/>
</dbReference>
<dbReference type="SMART" id="SM00856">
    <property type="entry name" value="PMEI"/>
    <property type="match status" value="1"/>
</dbReference>
<accession>A0ABQ8IP66</accession>
<dbReference type="Proteomes" id="UP000827721">
    <property type="component" value="Unassembled WGS sequence"/>
</dbReference>
<feature type="signal peptide" evidence="4">
    <location>
        <begin position="1"/>
        <end position="27"/>
    </location>
</feature>
<evidence type="ECO:0000256" key="1">
    <source>
        <dbReference type="ARBA" id="ARBA00022729"/>
    </source>
</evidence>
<evidence type="ECO:0000259" key="5">
    <source>
        <dbReference type="SMART" id="SM00856"/>
    </source>
</evidence>
<reference evidence="6 7" key="1">
    <citation type="submission" date="2021-02" db="EMBL/GenBank/DDBJ databases">
        <title>Plant Genome Project.</title>
        <authorList>
            <person name="Zhang R.-G."/>
        </authorList>
    </citation>
    <scope>NUCLEOTIDE SEQUENCE [LARGE SCALE GENOMIC DNA]</scope>
    <source>
        <tissue evidence="6">Leaves</tissue>
    </source>
</reference>
<dbReference type="CDD" id="cd15797">
    <property type="entry name" value="PMEI"/>
    <property type="match status" value="1"/>
</dbReference>
<feature type="domain" description="Pectinesterase inhibitor" evidence="5">
    <location>
        <begin position="27"/>
        <end position="166"/>
    </location>
</feature>
<gene>
    <name evidence="6" type="ORF">JRO89_XS01G0353100</name>
</gene>
<dbReference type="Gene3D" id="1.20.140.40">
    <property type="entry name" value="Invertase/pectin methylesterase inhibitor family protein"/>
    <property type="match status" value="1"/>
</dbReference>
<evidence type="ECO:0000313" key="6">
    <source>
        <dbReference type="EMBL" id="KAH7578204.1"/>
    </source>
</evidence>
<dbReference type="PANTHER" id="PTHR36710">
    <property type="entry name" value="PECTINESTERASE INHIBITOR-LIKE"/>
    <property type="match status" value="1"/>
</dbReference>
<dbReference type="SUPFAM" id="SSF101148">
    <property type="entry name" value="Plant invertase/pectin methylesterase inhibitor"/>
    <property type="match status" value="1"/>
</dbReference>
<evidence type="ECO:0000256" key="4">
    <source>
        <dbReference type="SAM" id="SignalP"/>
    </source>
</evidence>
<keyword evidence="2" id="KW-1015">Disulfide bond</keyword>
<keyword evidence="7" id="KW-1185">Reference proteome</keyword>
<evidence type="ECO:0000256" key="3">
    <source>
        <dbReference type="ARBA" id="ARBA00038471"/>
    </source>
</evidence>
<dbReference type="InterPro" id="IPR006501">
    <property type="entry name" value="Pectinesterase_inhib_dom"/>
</dbReference>
<keyword evidence="1 4" id="KW-0732">Signal</keyword>
<feature type="chain" id="PRO_5045161429" description="Pectinesterase inhibitor domain-containing protein" evidence="4">
    <location>
        <begin position="28"/>
        <end position="182"/>
    </location>
</feature>
<name>A0ABQ8IP66_9ROSI</name>
<sequence>MAPCNKFLARLVLSLTAISLFFVRSNGDKNLIKSVCSTADNVKFCISVFITDPRSESANVHGLALIAIQTALNKAQDTLDTKIYNLSKIITDPVNKQRLDVCRTDYTNAVANFKGAFGSTDKNAYWDAIDWVRKGANDVIDFQDIYQRKDLIAESPISAENNEIAIKSSAVILTVIDNLVRK</sequence>
<dbReference type="InterPro" id="IPR035513">
    <property type="entry name" value="Invertase/methylesterase_inhib"/>
</dbReference>
<dbReference type="InterPro" id="IPR052421">
    <property type="entry name" value="PCW_Enzyme_Inhibitor"/>
</dbReference>
<protein>
    <recommendedName>
        <fullName evidence="5">Pectinesterase inhibitor domain-containing protein</fullName>
    </recommendedName>
</protein>
<dbReference type="PANTHER" id="PTHR36710:SF1">
    <property type="entry name" value="F14J9.2 PROTEIN"/>
    <property type="match status" value="1"/>
</dbReference>
<evidence type="ECO:0000313" key="7">
    <source>
        <dbReference type="Proteomes" id="UP000827721"/>
    </source>
</evidence>
<dbReference type="EMBL" id="JAFEMO010000001">
    <property type="protein sequence ID" value="KAH7578204.1"/>
    <property type="molecule type" value="Genomic_DNA"/>
</dbReference>
<proteinExistence type="inferred from homology"/>
<evidence type="ECO:0000256" key="2">
    <source>
        <dbReference type="ARBA" id="ARBA00023157"/>
    </source>
</evidence>
<dbReference type="InterPro" id="IPR034086">
    <property type="entry name" value="PMEI_plant"/>
</dbReference>
<dbReference type="Pfam" id="PF04043">
    <property type="entry name" value="PMEI"/>
    <property type="match status" value="1"/>
</dbReference>
<comment type="similarity">
    <text evidence="3">Belongs to the PMEI family.</text>
</comment>